<dbReference type="Gene3D" id="3.30.470.10">
    <property type="match status" value="1"/>
</dbReference>
<comment type="catalytic activity">
    <reaction evidence="10">
        <text>L-leucine + 2-oxoglutarate = 4-methyl-2-oxopentanoate + L-glutamate</text>
        <dbReference type="Rhea" id="RHEA:18321"/>
        <dbReference type="ChEBI" id="CHEBI:16810"/>
        <dbReference type="ChEBI" id="CHEBI:17865"/>
        <dbReference type="ChEBI" id="CHEBI:29985"/>
        <dbReference type="ChEBI" id="CHEBI:57427"/>
        <dbReference type="EC" id="2.6.1.42"/>
    </reaction>
</comment>
<dbReference type="EMBL" id="AP018694">
    <property type="protein sequence ID" value="BBE20357.1"/>
    <property type="molecule type" value="Genomic_DNA"/>
</dbReference>
<dbReference type="PANTHER" id="PTHR42743">
    <property type="entry name" value="AMINO-ACID AMINOTRANSFERASE"/>
    <property type="match status" value="1"/>
</dbReference>
<dbReference type="InterPro" id="IPR050571">
    <property type="entry name" value="Class-IV_PLP-Dep_Aminotrnsfr"/>
</dbReference>
<evidence type="ECO:0000256" key="5">
    <source>
        <dbReference type="ARBA" id="ARBA00009320"/>
    </source>
</evidence>
<dbReference type="InterPro" id="IPR036038">
    <property type="entry name" value="Aminotransferase-like"/>
</dbReference>
<dbReference type="InterPro" id="IPR043132">
    <property type="entry name" value="BCAT-like_C"/>
</dbReference>
<comment type="pathway">
    <text evidence="3">Amino-acid biosynthesis; L-valine biosynthesis; L-valine from pyruvate: step 4/4.</text>
</comment>
<protein>
    <recommendedName>
        <fullName evidence="6">branched-chain-amino-acid transaminase</fullName>
        <ecNumber evidence="6">2.6.1.42</ecNumber>
    </recommendedName>
</protein>
<evidence type="ECO:0000313" key="14">
    <source>
        <dbReference type="Proteomes" id="UP001193389"/>
    </source>
</evidence>
<organism evidence="13 14">
    <name type="scientific">Aquipluma nitroreducens</name>
    <dbReference type="NCBI Taxonomy" id="2010828"/>
    <lineage>
        <taxon>Bacteria</taxon>
        <taxon>Pseudomonadati</taxon>
        <taxon>Bacteroidota</taxon>
        <taxon>Bacteroidia</taxon>
        <taxon>Marinilabiliales</taxon>
        <taxon>Prolixibacteraceae</taxon>
        <taxon>Aquipluma</taxon>
    </lineage>
</organism>
<evidence type="ECO:0000313" key="13">
    <source>
        <dbReference type="EMBL" id="BBE20357.1"/>
    </source>
</evidence>
<dbReference type="EC" id="2.6.1.42" evidence="6"/>
<dbReference type="GO" id="GO:0008652">
    <property type="term" value="P:amino acid biosynthetic process"/>
    <property type="evidence" value="ECO:0007669"/>
    <property type="project" value="UniProtKB-ARBA"/>
</dbReference>
<dbReference type="PANTHER" id="PTHR42743:SF11">
    <property type="entry name" value="AMINODEOXYCHORISMATE LYASE"/>
    <property type="match status" value="1"/>
</dbReference>
<evidence type="ECO:0000256" key="3">
    <source>
        <dbReference type="ARBA" id="ARBA00004931"/>
    </source>
</evidence>
<comment type="catalytic activity">
    <reaction evidence="8">
        <text>L-valine + 2-oxoglutarate = 3-methyl-2-oxobutanoate + L-glutamate</text>
        <dbReference type="Rhea" id="RHEA:24813"/>
        <dbReference type="ChEBI" id="CHEBI:11851"/>
        <dbReference type="ChEBI" id="CHEBI:16810"/>
        <dbReference type="ChEBI" id="CHEBI:29985"/>
        <dbReference type="ChEBI" id="CHEBI:57762"/>
        <dbReference type="EC" id="2.6.1.42"/>
    </reaction>
</comment>
<keyword evidence="13" id="KW-0808">Transferase</keyword>
<dbReference type="PROSITE" id="PS00770">
    <property type="entry name" value="AA_TRANSFER_CLASS_4"/>
    <property type="match status" value="1"/>
</dbReference>
<dbReference type="Proteomes" id="UP001193389">
    <property type="component" value="Chromosome"/>
</dbReference>
<comment type="pathway">
    <text evidence="4">Amino-acid biosynthesis; L-leucine biosynthesis; L-leucine from 3-methyl-2-oxobutanoate: step 4/4.</text>
</comment>
<evidence type="ECO:0000256" key="8">
    <source>
        <dbReference type="ARBA" id="ARBA00048212"/>
    </source>
</evidence>
<dbReference type="GO" id="GO:0046394">
    <property type="term" value="P:carboxylic acid biosynthetic process"/>
    <property type="evidence" value="ECO:0007669"/>
    <property type="project" value="UniProtKB-ARBA"/>
</dbReference>
<comment type="similarity">
    <text evidence="5 11">Belongs to the class-IV pyridoxal-phosphate-dependent aminotransferase family.</text>
</comment>
<evidence type="ECO:0000256" key="2">
    <source>
        <dbReference type="ARBA" id="ARBA00004824"/>
    </source>
</evidence>
<comment type="cofactor">
    <cofactor evidence="1 12">
        <name>pyridoxal 5'-phosphate</name>
        <dbReference type="ChEBI" id="CHEBI:597326"/>
    </cofactor>
</comment>
<dbReference type="GO" id="GO:0005829">
    <property type="term" value="C:cytosol"/>
    <property type="evidence" value="ECO:0007669"/>
    <property type="project" value="TreeGrafter"/>
</dbReference>
<dbReference type="InterPro" id="IPR043131">
    <property type="entry name" value="BCAT-like_N"/>
</dbReference>
<dbReference type="CDD" id="cd00449">
    <property type="entry name" value="PLPDE_IV"/>
    <property type="match status" value="1"/>
</dbReference>
<evidence type="ECO:0000256" key="11">
    <source>
        <dbReference type="RuleBase" id="RU004106"/>
    </source>
</evidence>
<dbReference type="KEGG" id="anf:AQPE_4548"/>
<evidence type="ECO:0000256" key="6">
    <source>
        <dbReference type="ARBA" id="ARBA00013053"/>
    </source>
</evidence>
<keyword evidence="13" id="KW-0032">Aminotransferase</keyword>
<dbReference type="AlphaFoldDB" id="A0A5K7SFZ2"/>
<accession>A0A5K7SFZ2</accession>
<proteinExistence type="inferred from homology"/>
<evidence type="ECO:0000256" key="10">
    <source>
        <dbReference type="ARBA" id="ARBA00049229"/>
    </source>
</evidence>
<dbReference type="SUPFAM" id="SSF56752">
    <property type="entry name" value="D-aminoacid aminotransferase-like PLP-dependent enzymes"/>
    <property type="match status" value="1"/>
</dbReference>
<evidence type="ECO:0000256" key="1">
    <source>
        <dbReference type="ARBA" id="ARBA00001933"/>
    </source>
</evidence>
<dbReference type="Gene3D" id="3.20.10.10">
    <property type="entry name" value="D-amino Acid Aminotransferase, subunit A, domain 2"/>
    <property type="match status" value="1"/>
</dbReference>
<gene>
    <name evidence="13" type="ORF">AQPE_4548</name>
</gene>
<dbReference type="GO" id="GO:0004084">
    <property type="term" value="F:branched-chain-amino-acid transaminase activity"/>
    <property type="evidence" value="ECO:0007669"/>
    <property type="project" value="UniProtKB-EC"/>
</dbReference>
<comment type="pathway">
    <text evidence="2">Amino-acid biosynthesis; L-isoleucine biosynthesis; L-isoleucine from 2-oxobutanoate: step 4/4.</text>
</comment>
<evidence type="ECO:0000256" key="9">
    <source>
        <dbReference type="ARBA" id="ARBA00048798"/>
    </source>
</evidence>
<keyword evidence="7 12" id="KW-0663">Pyridoxal phosphate</keyword>
<sequence length="273" mass="31255">MNLILSNEGLIHETSYSDISFYSDQTVYEVIRVIDGVALFVEDHFLRLEISMQIQGLLIQMSYSDFKQNIAELVRLNQIMEGNVKFVYSVAKGNAHWAFRFIPHNYPIPENYQFGVTTDFLFAERQNPNAKVIQVGIRNLADQMIADRKLYEVLLVDRDGMITEGSRSNVFFVKSDVFYTAPDSMILVGITRKKVFDCLKELGYTIVEEAVSAKEVDDFDAVFLTGTSPKILPVISIGKRLFNVQNPAMVRLMDVYNQMIREYIRKELTGSKS</sequence>
<dbReference type="InterPro" id="IPR018300">
    <property type="entry name" value="Aminotrans_IV_CS"/>
</dbReference>
<evidence type="ECO:0000256" key="12">
    <source>
        <dbReference type="RuleBase" id="RU004516"/>
    </source>
</evidence>
<evidence type="ECO:0000256" key="4">
    <source>
        <dbReference type="ARBA" id="ARBA00005072"/>
    </source>
</evidence>
<reference evidence="13" key="1">
    <citation type="journal article" date="2020" name="Int. J. Syst. Evol. Microbiol.">
        <title>Aquipluma nitroreducens gen. nov. sp. nov., a novel facultatively anaerobic bacterium isolated from a freshwater lake.</title>
        <authorList>
            <person name="Watanabe M."/>
            <person name="Kojima H."/>
            <person name="Fukui M."/>
        </authorList>
    </citation>
    <scope>NUCLEOTIDE SEQUENCE</scope>
    <source>
        <strain evidence="13">MeG22</strain>
    </source>
</reference>
<keyword evidence="14" id="KW-1185">Reference proteome</keyword>
<evidence type="ECO:0000256" key="7">
    <source>
        <dbReference type="ARBA" id="ARBA00022898"/>
    </source>
</evidence>
<dbReference type="Pfam" id="PF01063">
    <property type="entry name" value="Aminotran_4"/>
    <property type="match status" value="1"/>
</dbReference>
<dbReference type="FunFam" id="3.20.10.10:FF:000002">
    <property type="entry name" value="D-alanine aminotransferase"/>
    <property type="match status" value="1"/>
</dbReference>
<dbReference type="RefSeq" id="WP_318348515.1">
    <property type="nucleotide sequence ID" value="NZ_AP018694.1"/>
</dbReference>
<name>A0A5K7SFZ2_9BACT</name>
<comment type="catalytic activity">
    <reaction evidence="9">
        <text>L-isoleucine + 2-oxoglutarate = (S)-3-methyl-2-oxopentanoate + L-glutamate</text>
        <dbReference type="Rhea" id="RHEA:24801"/>
        <dbReference type="ChEBI" id="CHEBI:16810"/>
        <dbReference type="ChEBI" id="CHEBI:29985"/>
        <dbReference type="ChEBI" id="CHEBI:35146"/>
        <dbReference type="ChEBI" id="CHEBI:58045"/>
        <dbReference type="EC" id="2.6.1.42"/>
    </reaction>
</comment>
<dbReference type="InterPro" id="IPR001544">
    <property type="entry name" value="Aminotrans_IV"/>
</dbReference>